<feature type="domain" description="Heparin-sulfate lyase N-terminal" evidence="6">
    <location>
        <begin position="160"/>
        <end position="293"/>
    </location>
</feature>
<name>A0A8T0CC02_9GAMM</name>
<accession>A0A8T0CC02</accession>
<feature type="domain" description="Heparinase II/III-like C-terminal" evidence="5">
    <location>
        <begin position="324"/>
        <end position="538"/>
    </location>
</feature>
<comment type="subcellular location">
    <subcellularLocation>
        <location evidence="1">Periplasm</location>
    </subcellularLocation>
</comment>
<evidence type="ECO:0000256" key="4">
    <source>
        <dbReference type="ARBA" id="ARBA00023239"/>
    </source>
</evidence>
<evidence type="ECO:0000259" key="6">
    <source>
        <dbReference type="Pfam" id="PF16889"/>
    </source>
</evidence>
<dbReference type="GO" id="GO:0042597">
    <property type="term" value="C:periplasmic space"/>
    <property type="evidence" value="ECO:0007669"/>
    <property type="project" value="UniProtKB-SubCell"/>
</dbReference>
<evidence type="ECO:0000313" key="8">
    <source>
        <dbReference type="Proteomes" id="UP000016480"/>
    </source>
</evidence>
<dbReference type="InterPro" id="IPR031680">
    <property type="entry name" value="Hepar_II_III_N"/>
</dbReference>
<protein>
    <recommendedName>
        <fullName evidence="9">Heparinase</fullName>
    </recommendedName>
</protein>
<dbReference type="Proteomes" id="UP000016480">
    <property type="component" value="Unassembled WGS sequence"/>
</dbReference>
<evidence type="ECO:0008006" key="9">
    <source>
        <dbReference type="Google" id="ProtNLM"/>
    </source>
</evidence>
<dbReference type="Gene3D" id="2.70.98.70">
    <property type="match status" value="1"/>
</dbReference>
<evidence type="ECO:0000259" key="5">
    <source>
        <dbReference type="Pfam" id="PF07940"/>
    </source>
</evidence>
<evidence type="ECO:0000313" key="7">
    <source>
        <dbReference type="EMBL" id="KAF7788277.1"/>
    </source>
</evidence>
<dbReference type="InterPro" id="IPR012480">
    <property type="entry name" value="Hepar_II_III_C"/>
</dbReference>
<sequence>MLTKLSRLFWTVRYLTAKQVYYRLYYRFKKPSVLTLEALEEQSDFNQIGGGFEWDGVCYKERLITSCDEATFLNKKASIKSKAIWNDTTLEKLWLYNLHYFDDLNSSDAYDRVAFHTSLVHRWINENPACAGNGWEPYTLSLRIVNFIKWASKFKYRDGRFLGSLLQQSEALMQQCEYHILANHLFANGKALTFAGVYFGPLGKSYLQRGLEILDAEFNEQFLEDGAHYELSPMYHSVMLWDVLELIELALSSEQELLLDRVESWKGIAKKGLSWLESMLHQDNEISFFNDAAIGIAPSPAKLFEYAEQLQISTERTKPEIYTHHNESGFSVINGSTYKVIINHAEIGPSYQPGHAHADSLSFEFSLMGKRVFVNSGTSMYGVSKEREAERGTSKHNTVSIENINSSEVWSGFRVARRAHSSCELLDKSADRITLNLSHDGYARINSNYIHTRKICCGASSLEIVDSIPVKNEEGVFGHYHLHPDIIVTEINDFNFRLKHKGSSDIDVLIEVDNAQVSTEKYDYHPEFGISITGTKLILKSIDSKKPFSILVKW</sequence>
<evidence type="ECO:0000256" key="2">
    <source>
        <dbReference type="ARBA" id="ARBA00022729"/>
    </source>
</evidence>
<dbReference type="Gene3D" id="1.50.10.100">
    <property type="entry name" value="Chondroitin AC/alginate lyase"/>
    <property type="match status" value="1"/>
</dbReference>
<dbReference type="PANTHER" id="PTHR39210:SF1">
    <property type="entry name" value="HEPARIN-SULFATE LYASE"/>
    <property type="match status" value="1"/>
</dbReference>
<organism evidence="7 8">
    <name type="scientific">Pseudoalteromonas rubra</name>
    <dbReference type="NCBI Taxonomy" id="43658"/>
    <lineage>
        <taxon>Bacteria</taxon>
        <taxon>Pseudomonadati</taxon>
        <taxon>Pseudomonadota</taxon>
        <taxon>Gammaproteobacteria</taxon>
        <taxon>Alteromonadales</taxon>
        <taxon>Pseudoalteromonadaceae</taxon>
        <taxon>Pseudoalteromonas</taxon>
    </lineage>
</organism>
<dbReference type="PANTHER" id="PTHR39210">
    <property type="entry name" value="HEPARIN-SULFATE LYASE"/>
    <property type="match status" value="1"/>
</dbReference>
<dbReference type="AlphaFoldDB" id="A0A8T0CC02"/>
<reference evidence="7 8" key="1">
    <citation type="journal article" date="2012" name="J. Bacteriol.">
        <title>Genome sequence of the cycloprodigiosin-producing bacterial strain Pseudoalteromonas rubra ATCC 29570(T).</title>
        <authorList>
            <person name="Xie B.B."/>
            <person name="Shu Y.L."/>
            <person name="Qin Q.L."/>
            <person name="Rong J.C."/>
            <person name="Zhang X.Y."/>
            <person name="Chen X.L."/>
            <person name="Zhou B.C."/>
            <person name="Zhang Y.Z."/>
        </authorList>
    </citation>
    <scope>NUCLEOTIDE SEQUENCE [LARGE SCALE GENOMIC DNA]</scope>
    <source>
        <strain evidence="7 8">DSM 6842</strain>
    </source>
</reference>
<keyword evidence="2" id="KW-0732">Signal</keyword>
<evidence type="ECO:0000256" key="3">
    <source>
        <dbReference type="ARBA" id="ARBA00022764"/>
    </source>
</evidence>
<comment type="caution">
    <text evidence="7">The sequence shown here is derived from an EMBL/GenBank/DDBJ whole genome shotgun (WGS) entry which is preliminary data.</text>
</comment>
<dbReference type="GO" id="GO:0016829">
    <property type="term" value="F:lyase activity"/>
    <property type="evidence" value="ECO:0007669"/>
    <property type="project" value="UniProtKB-KW"/>
</dbReference>
<keyword evidence="3" id="KW-0574">Periplasm</keyword>
<dbReference type="InterPro" id="IPR008929">
    <property type="entry name" value="Chondroitin_lyas"/>
</dbReference>
<proteinExistence type="predicted"/>
<dbReference type="EMBL" id="AHCD03000026">
    <property type="protein sequence ID" value="KAF7788277.1"/>
    <property type="molecule type" value="Genomic_DNA"/>
</dbReference>
<dbReference type="SUPFAM" id="SSF48230">
    <property type="entry name" value="Chondroitin AC/alginate lyase"/>
    <property type="match status" value="1"/>
</dbReference>
<keyword evidence="4" id="KW-0456">Lyase</keyword>
<gene>
    <name evidence="7" type="ORF">PRUB_a2900</name>
</gene>
<dbReference type="Pfam" id="PF16889">
    <property type="entry name" value="Hepar_II_III_N"/>
    <property type="match status" value="1"/>
</dbReference>
<evidence type="ECO:0000256" key="1">
    <source>
        <dbReference type="ARBA" id="ARBA00004418"/>
    </source>
</evidence>
<dbReference type="Pfam" id="PF07940">
    <property type="entry name" value="Hepar_II_III_C"/>
    <property type="match status" value="1"/>
</dbReference>